<protein>
    <submittedName>
        <fullName evidence="1">Uncharacterized protein</fullName>
    </submittedName>
</protein>
<sequence>MYNLAHIYLSEIPTEENINESIKLLLQSYDIGYTSTKILLIYALIKKFGFNIEKFRKELDKYSTEISLSICLIIRGLKINKNTNFDKIINNSFDLIYDTDNLYSQYRQDEIEDENEYEEEEEEYFTNVQSAFYEGLGSDILQQIRE</sequence>
<reference evidence="1 2" key="1">
    <citation type="submission" date="2024-04" db="EMBL/GenBank/DDBJ databases">
        <title>Tritrichomonas musculus Genome.</title>
        <authorList>
            <person name="Alves-Ferreira E."/>
            <person name="Grigg M."/>
            <person name="Lorenzi H."/>
            <person name="Galac M."/>
        </authorList>
    </citation>
    <scope>NUCLEOTIDE SEQUENCE [LARGE SCALE GENOMIC DNA]</scope>
    <source>
        <strain evidence="1 2">EAF2021</strain>
    </source>
</reference>
<dbReference type="EMBL" id="JAPFFF010000021">
    <property type="protein sequence ID" value="KAK8854391.1"/>
    <property type="molecule type" value="Genomic_DNA"/>
</dbReference>
<evidence type="ECO:0000313" key="1">
    <source>
        <dbReference type="EMBL" id="KAK8854391.1"/>
    </source>
</evidence>
<proteinExistence type="predicted"/>
<gene>
    <name evidence="1" type="ORF">M9Y10_016953</name>
</gene>
<keyword evidence="2" id="KW-1185">Reference proteome</keyword>
<organism evidence="1 2">
    <name type="scientific">Tritrichomonas musculus</name>
    <dbReference type="NCBI Taxonomy" id="1915356"/>
    <lineage>
        <taxon>Eukaryota</taxon>
        <taxon>Metamonada</taxon>
        <taxon>Parabasalia</taxon>
        <taxon>Tritrichomonadida</taxon>
        <taxon>Tritrichomonadidae</taxon>
        <taxon>Tritrichomonas</taxon>
    </lineage>
</organism>
<evidence type="ECO:0000313" key="2">
    <source>
        <dbReference type="Proteomes" id="UP001470230"/>
    </source>
</evidence>
<accession>A0ABR2HXY6</accession>
<dbReference type="Proteomes" id="UP001470230">
    <property type="component" value="Unassembled WGS sequence"/>
</dbReference>
<name>A0ABR2HXY6_9EUKA</name>
<comment type="caution">
    <text evidence="1">The sequence shown here is derived from an EMBL/GenBank/DDBJ whole genome shotgun (WGS) entry which is preliminary data.</text>
</comment>